<feature type="transmembrane region" description="Helical" evidence="1">
    <location>
        <begin position="56"/>
        <end position="79"/>
    </location>
</feature>
<name>A0ABQ7QED6_PLUXY</name>
<evidence type="ECO:0000313" key="2">
    <source>
        <dbReference type="EMBL" id="KAG7303591.1"/>
    </source>
</evidence>
<sequence length="233" mass="26350">MTKITYWMTVHLFEWLNATGHIHVIKSPEKIKHNGTLDGIAKELYYGYSDFSGREILFLGLLSFMFLFTAYSANIVALLQSATNDINSVERLLNSPLTCGAQDTEFNRVMFEEEDRPVYRSFWLKKAVPQGDQFFLSVEEGIRRMREVTQGSSTYIAYFTSSYRVLRIIESGVQSRSSRRVLSSIPPCGVGTAMFTAVSLTHVAPAYKWIATLYVVAVGLLAVEIAVYRRSRG</sequence>
<gene>
    <name evidence="2" type="ORF">JYU34_012120</name>
</gene>
<keyword evidence="1" id="KW-0812">Transmembrane</keyword>
<proteinExistence type="predicted"/>
<keyword evidence="3" id="KW-1185">Reference proteome</keyword>
<reference evidence="2 3" key="1">
    <citation type="submission" date="2021-06" db="EMBL/GenBank/DDBJ databases">
        <title>A haploid diamondback moth (Plutella xylostella L.) genome assembly resolves 31 chromosomes and identifies a diamide resistance mutation.</title>
        <authorList>
            <person name="Ward C.M."/>
            <person name="Perry K.D."/>
            <person name="Baker G."/>
            <person name="Powis K."/>
            <person name="Heckel D.G."/>
            <person name="Baxter S.W."/>
        </authorList>
    </citation>
    <scope>NUCLEOTIDE SEQUENCE [LARGE SCALE GENOMIC DNA]</scope>
    <source>
        <strain evidence="2 3">LV</strain>
        <tissue evidence="2">Single pupa</tissue>
    </source>
</reference>
<feature type="transmembrane region" description="Helical" evidence="1">
    <location>
        <begin position="181"/>
        <end position="200"/>
    </location>
</feature>
<dbReference type="Proteomes" id="UP000823941">
    <property type="component" value="Chromosome 16"/>
</dbReference>
<protein>
    <recommendedName>
        <fullName evidence="4">Ionotropic glutamate receptor C-terminal domain-containing protein</fullName>
    </recommendedName>
</protein>
<keyword evidence="1" id="KW-0472">Membrane</keyword>
<evidence type="ECO:0008006" key="4">
    <source>
        <dbReference type="Google" id="ProtNLM"/>
    </source>
</evidence>
<comment type="caution">
    <text evidence="2">The sequence shown here is derived from an EMBL/GenBank/DDBJ whole genome shotgun (WGS) entry which is preliminary data.</text>
</comment>
<dbReference type="EMBL" id="JAHIBW010000016">
    <property type="protein sequence ID" value="KAG7303591.1"/>
    <property type="molecule type" value="Genomic_DNA"/>
</dbReference>
<evidence type="ECO:0000256" key="1">
    <source>
        <dbReference type="SAM" id="Phobius"/>
    </source>
</evidence>
<feature type="transmembrane region" description="Helical" evidence="1">
    <location>
        <begin position="206"/>
        <end position="228"/>
    </location>
</feature>
<dbReference type="Gene3D" id="3.40.190.10">
    <property type="entry name" value="Periplasmic binding protein-like II"/>
    <property type="match status" value="1"/>
</dbReference>
<accession>A0ABQ7QED6</accession>
<evidence type="ECO:0000313" key="3">
    <source>
        <dbReference type="Proteomes" id="UP000823941"/>
    </source>
</evidence>
<keyword evidence="1" id="KW-1133">Transmembrane helix</keyword>
<organism evidence="2 3">
    <name type="scientific">Plutella xylostella</name>
    <name type="common">Diamondback moth</name>
    <name type="synonym">Plutella maculipennis</name>
    <dbReference type="NCBI Taxonomy" id="51655"/>
    <lineage>
        <taxon>Eukaryota</taxon>
        <taxon>Metazoa</taxon>
        <taxon>Ecdysozoa</taxon>
        <taxon>Arthropoda</taxon>
        <taxon>Hexapoda</taxon>
        <taxon>Insecta</taxon>
        <taxon>Pterygota</taxon>
        <taxon>Neoptera</taxon>
        <taxon>Endopterygota</taxon>
        <taxon>Lepidoptera</taxon>
        <taxon>Glossata</taxon>
        <taxon>Ditrysia</taxon>
        <taxon>Yponomeutoidea</taxon>
        <taxon>Plutellidae</taxon>
        <taxon>Plutella</taxon>
    </lineage>
</organism>